<feature type="region of interest" description="Disordered" evidence="1">
    <location>
        <begin position="23"/>
        <end position="70"/>
    </location>
</feature>
<proteinExistence type="predicted"/>
<accession>A0A0E0KVY7</accession>
<protein>
    <submittedName>
        <fullName evidence="3">Uncharacterized protein</fullName>
    </submittedName>
</protein>
<organism evidence="3">
    <name type="scientific">Oryza punctata</name>
    <name type="common">Red rice</name>
    <dbReference type="NCBI Taxonomy" id="4537"/>
    <lineage>
        <taxon>Eukaryota</taxon>
        <taxon>Viridiplantae</taxon>
        <taxon>Streptophyta</taxon>
        <taxon>Embryophyta</taxon>
        <taxon>Tracheophyta</taxon>
        <taxon>Spermatophyta</taxon>
        <taxon>Magnoliopsida</taxon>
        <taxon>Liliopsida</taxon>
        <taxon>Poales</taxon>
        <taxon>Poaceae</taxon>
        <taxon>BOP clade</taxon>
        <taxon>Oryzoideae</taxon>
        <taxon>Oryzeae</taxon>
        <taxon>Oryzinae</taxon>
        <taxon>Oryza</taxon>
    </lineage>
</organism>
<dbReference type="Gramene" id="OPUNC04G24820.1">
    <property type="protein sequence ID" value="OPUNC04G24820.1"/>
    <property type="gene ID" value="OPUNC04G24820"/>
</dbReference>
<evidence type="ECO:0000313" key="4">
    <source>
        <dbReference type="Proteomes" id="UP000026962"/>
    </source>
</evidence>
<dbReference type="Proteomes" id="UP000026962">
    <property type="component" value="Chromosome 4"/>
</dbReference>
<sequence length="70" mass="7786">MEAKALLVLAVLLLVTHDIIPPAAGWISPENTPGERTRRDDGNTKQTWQHTECNRKEPHPSGTTENEIIS</sequence>
<feature type="signal peptide" evidence="2">
    <location>
        <begin position="1"/>
        <end position="25"/>
    </location>
</feature>
<name>A0A0E0KVY7_ORYPU</name>
<evidence type="ECO:0000256" key="1">
    <source>
        <dbReference type="SAM" id="MobiDB-lite"/>
    </source>
</evidence>
<feature type="compositionally biased region" description="Basic and acidic residues" evidence="1">
    <location>
        <begin position="33"/>
        <end position="43"/>
    </location>
</feature>
<keyword evidence="4" id="KW-1185">Reference proteome</keyword>
<evidence type="ECO:0000313" key="3">
    <source>
        <dbReference type="EnsemblPlants" id="OPUNC04G24820.1"/>
    </source>
</evidence>
<dbReference type="EnsemblPlants" id="OPUNC04G24820.1">
    <property type="protein sequence ID" value="OPUNC04G24820.1"/>
    <property type="gene ID" value="OPUNC04G24820"/>
</dbReference>
<feature type="chain" id="PRO_5002365515" evidence="2">
    <location>
        <begin position="26"/>
        <end position="70"/>
    </location>
</feature>
<keyword evidence="2" id="KW-0732">Signal</keyword>
<dbReference type="HOGENOM" id="CLU_2762209_0_0_1"/>
<dbReference type="AlphaFoldDB" id="A0A0E0KVY7"/>
<reference evidence="3" key="2">
    <citation type="submission" date="2018-05" db="EMBL/GenBank/DDBJ databases">
        <title>OpunRS2 (Oryza punctata Reference Sequence Version 2).</title>
        <authorList>
            <person name="Zhang J."/>
            <person name="Kudrna D."/>
            <person name="Lee S."/>
            <person name="Talag J."/>
            <person name="Welchert J."/>
            <person name="Wing R.A."/>
        </authorList>
    </citation>
    <scope>NUCLEOTIDE SEQUENCE [LARGE SCALE GENOMIC DNA]</scope>
</reference>
<feature type="compositionally biased region" description="Polar residues" evidence="1">
    <location>
        <begin position="61"/>
        <end position="70"/>
    </location>
</feature>
<reference evidence="3" key="1">
    <citation type="submission" date="2015-04" db="UniProtKB">
        <authorList>
            <consortium name="EnsemblPlants"/>
        </authorList>
    </citation>
    <scope>IDENTIFICATION</scope>
</reference>
<evidence type="ECO:0000256" key="2">
    <source>
        <dbReference type="SAM" id="SignalP"/>
    </source>
</evidence>